<dbReference type="PANTHER" id="PTHR36503:SF2">
    <property type="entry name" value="BLR2408 PROTEIN"/>
    <property type="match status" value="1"/>
</dbReference>
<protein>
    <submittedName>
        <fullName evidence="2">VOC family protein</fullName>
    </submittedName>
</protein>
<evidence type="ECO:0000313" key="2">
    <source>
        <dbReference type="EMBL" id="MFC3148430.1"/>
    </source>
</evidence>
<dbReference type="PROSITE" id="PS51819">
    <property type="entry name" value="VOC"/>
    <property type="match status" value="1"/>
</dbReference>
<gene>
    <name evidence="2" type="ORF">ACFOEN_12435</name>
</gene>
<dbReference type="PANTHER" id="PTHR36503">
    <property type="entry name" value="BLR2520 PROTEIN"/>
    <property type="match status" value="1"/>
</dbReference>
<name>A0ABV7H8H9_9BURK</name>
<comment type="caution">
    <text evidence="2">The sequence shown here is derived from an EMBL/GenBank/DDBJ whole genome shotgun (WGS) entry which is preliminary data.</text>
</comment>
<evidence type="ECO:0000313" key="3">
    <source>
        <dbReference type="Proteomes" id="UP001595556"/>
    </source>
</evidence>
<reference evidence="3" key="1">
    <citation type="journal article" date="2019" name="Int. J. Syst. Evol. Microbiol.">
        <title>The Global Catalogue of Microorganisms (GCM) 10K type strain sequencing project: providing services to taxonomists for standard genome sequencing and annotation.</title>
        <authorList>
            <consortium name="The Broad Institute Genomics Platform"/>
            <consortium name="The Broad Institute Genome Sequencing Center for Infectious Disease"/>
            <person name="Wu L."/>
            <person name="Ma J."/>
        </authorList>
    </citation>
    <scope>NUCLEOTIDE SEQUENCE [LARGE SCALE GENOMIC DNA]</scope>
    <source>
        <strain evidence="3">KCTC 52168</strain>
    </source>
</reference>
<dbReference type="Gene3D" id="3.10.180.10">
    <property type="entry name" value="2,3-Dihydroxybiphenyl 1,2-Dioxygenase, domain 1"/>
    <property type="match status" value="1"/>
</dbReference>
<proteinExistence type="predicted"/>
<feature type="domain" description="VOC" evidence="1">
    <location>
        <begin position="3"/>
        <end position="127"/>
    </location>
</feature>
<dbReference type="Proteomes" id="UP001595556">
    <property type="component" value="Unassembled WGS sequence"/>
</dbReference>
<dbReference type="InterPro" id="IPR004360">
    <property type="entry name" value="Glyas_Fos-R_dOase_dom"/>
</dbReference>
<organism evidence="2 3">
    <name type="scientific">Piscinibacterium candidicorallinum</name>
    <dbReference type="NCBI Taxonomy" id="1793872"/>
    <lineage>
        <taxon>Bacteria</taxon>
        <taxon>Pseudomonadati</taxon>
        <taxon>Pseudomonadota</taxon>
        <taxon>Betaproteobacteria</taxon>
        <taxon>Burkholderiales</taxon>
        <taxon>Piscinibacterium</taxon>
    </lineage>
</organism>
<dbReference type="InterPro" id="IPR037523">
    <property type="entry name" value="VOC_core"/>
</dbReference>
<evidence type="ECO:0000259" key="1">
    <source>
        <dbReference type="PROSITE" id="PS51819"/>
    </source>
</evidence>
<dbReference type="EMBL" id="JBHRTI010000007">
    <property type="protein sequence ID" value="MFC3148430.1"/>
    <property type="molecule type" value="Genomic_DNA"/>
</dbReference>
<accession>A0ABV7H8H9</accession>
<keyword evidence="3" id="KW-1185">Reference proteome</keyword>
<dbReference type="Pfam" id="PF00903">
    <property type="entry name" value="Glyoxalase"/>
    <property type="match status" value="1"/>
</dbReference>
<dbReference type="InterPro" id="IPR029068">
    <property type="entry name" value="Glyas_Bleomycin-R_OHBP_Dase"/>
</dbReference>
<sequence>MHSQIYVNLPVKDLERSKRFFAALGYSFDARFTNEMAAGMQLGKNLYAMLLNEPFFAGFTPKPIADAHACTEVLIALPCESRAAVDALVAKAREAGARIPREPVDHGFMYQHGYEDPDGHIWEAFWMDPAAAPAQGDAASSPEGGSA</sequence>
<dbReference type="SUPFAM" id="SSF54593">
    <property type="entry name" value="Glyoxalase/Bleomycin resistance protein/Dihydroxybiphenyl dioxygenase"/>
    <property type="match status" value="1"/>
</dbReference>
<dbReference type="RefSeq" id="WP_377304402.1">
    <property type="nucleotide sequence ID" value="NZ_CP180191.1"/>
</dbReference>